<dbReference type="RefSeq" id="WP_235178423.1">
    <property type="nucleotide sequence ID" value="NZ_JAKFFV010000009.1"/>
</dbReference>
<reference evidence="2" key="1">
    <citation type="submission" date="2022-01" db="EMBL/GenBank/DDBJ databases">
        <title>Novel species in genus Dyadobacter.</title>
        <authorList>
            <person name="Ma C."/>
        </authorList>
    </citation>
    <scope>NUCLEOTIDE SEQUENCE</scope>
    <source>
        <strain evidence="2">CY357</strain>
    </source>
</reference>
<evidence type="ECO:0000259" key="1">
    <source>
        <dbReference type="Pfam" id="PF18922"/>
    </source>
</evidence>
<comment type="caution">
    <text evidence="2">The sequence shown here is derived from an EMBL/GenBank/DDBJ whole genome shotgun (WGS) entry which is preliminary data.</text>
</comment>
<dbReference type="InterPro" id="IPR043729">
    <property type="entry name" value="DUF5672"/>
</dbReference>
<evidence type="ECO:0000313" key="2">
    <source>
        <dbReference type="EMBL" id="MCF2499788.1"/>
    </source>
</evidence>
<name>A0A9X1QGA3_9BACT</name>
<dbReference type="EMBL" id="JAKFFV010000009">
    <property type="protein sequence ID" value="MCF2499788.1"/>
    <property type="molecule type" value="Genomic_DNA"/>
</dbReference>
<feature type="domain" description="DUF5672" evidence="1">
    <location>
        <begin position="61"/>
        <end position="234"/>
    </location>
</feature>
<dbReference type="Proteomes" id="UP001139411">
    <property type="component" value="Unassembled WGS sequence"/>
</dbReference>
<gene>
    <name evidence="2" type="ORF">L0661_15825</name>
</gene>
<accession>A0A9X1QGA3</accession>
<evidence type="ECO:0000313" key="3">
    <source>
        <dbReference type="Proteomes" id="UP001139411"/>
    </source>
</evidence>
<organism evidence="2 3">
    <name type="scientific">Dyadobacter chenhuakuii</name>
    <dbReference type="NCBI Taxonomy" id="2909339"/>
    <lineage>
        <taxon>Bacteria</taxon>
        <taxon>Pseudomonadati</taxon>
        <taxon>Bacteroidota</taxon>
        <taxon>Cytophagia</taxon>
        <taxon>Cytophagales</taxon>
        <taxon>Spirosomataceae</taxon>
        <taxon>Dyadobacter</taxon>
    </lineage>
</organism>
<dbReference type="Pfam" id="PF18922">
    <property type="entry name" value="DUF5672"/>
    <property type="match status" value="1"/>
</dbReference>
<protein>
    <recommendedName>
        <fullName evidence="1">DUF5672 domain-containing protein</fullName>
    </recommendedName>
</protein>
<proteinExistence type="predicted"/>
<dbReference type="AlphaFoldDB" id="A0A9X1QGA3"/>
<sequence length="252" mass="28690">MKSSKSKSSVAVVIPIYKSVMNENEKLSLKQCMKVLGNYPVKIVKPASLDLNAVTEAYPNIELVSFNDAFFKDIAAYNRLMISIDFYKTFLAYEYILIYQLDAYVFQDLLLAWCAKGFDYVGAPSLHMPALDALGAGAYQQFADALSTHRVVFNGGLSLRRIPAIIRYLKIYNAVYPAWVGNEDMLFSQEATRLIPMKLFLKLPSWHEALGFAFEKSPAATYEIMQHKLPFGCHAWERYDPQFWSAFISDNQ</sequence>